<organism>
    <name type="scientific">Ixodes scapularis</name>
    <name type="common">Black-legged tick</name>
    <name type="synonym">Deer tick</name>
    <dbReference type="NCBI Taxonomy" id="6945"/>
    <lineage>
        <taxon>Eukaryota</taxon>
        <taxon>Metazoa</taxon>
        <taxon>Ecdysozoa</taxon>
        <taxon>Arthropoda</taxon>
        <taxon>Chelicerata</taxon>
        <taxon>Arachnida</taxon>
        <taxon>Acari</taxon>
        <taxon>Parasitiformes</taxon>
        <taxon>Ixodida</taxon>
        <taxon>Ixodoidea</taxon>
        <taxon>Ixodidae</taxon>
        <taxon>Ixodinae</taxon>
        <taxon>Ixodes</taxon>
    </lineage>
</organism>
<dbReference type="EMBL" id="ABJB010256354">
    <property type="status" value="NOT_ANNOTATED_CDS"/>
    <property type="molecule type" value="Genomic_DNA"/>
</dbReference>
<dbReference type="AlphaFoldDB" id="B7PBH5"/>
<dbReference type="EMBL" id="DS676201">
    <property type="protein sequence ID" value="EEC03947.1"/>
    <property type="molecule type" value="Genomic_DNA"/>
</dbReference>
<protein>
    <submittedName>
        <fullName evidence="2 3">Uncharacterized protein</fullName>
    </submittedName>
</protein>
<accession>B7PBH5</accession>
<evidence type="ECO:0000313" key="4">
    <source>
        <dbReference type="Proteomes" id="UP000001555"/>
    </source>
</evidence>
<evidence type="ECO:0000313" key="2">
    <source>
        <dbReference type="EMBL" id="EEC03947.1"/>
    </source>
</evidence>
<dbReference type="VEuPathDB" id="VectorBase:ISCI001932"/>
<dbReference type="VEuPathDB" id="VectorBase:ISCW001932"/>
<dbReference type="Proteomes" id="UP000001555">
    <property type="component" value="Unassembled WGS sequence"/>
</dbReference>
<evidence type="ECO:0000313" key="3">
    <source>
        <dbReference type="EnsemblMetazoa" id="ISCW001932-PA"/>
    </source>
</evidence>
<feature type="compositionally biased region" description="Basic residues" evidence="1">
    <location>
        <begin position="59"/>
        <end position="69"/>
    </location>
</feature>
<keyword evidence="4" id="KW-1185">Reference proteome</keyword>
<reference evidence="2 4" key="1">
    <citation type="submission" date="2008-03" db="EMBL/GenBank/DDBJ databases">
        <title>Annotation of Ixodes scapularis.</title>
        <authorList>
            <consortium name="Ixodes scapularis Genome Project Consortium"/>
            <person name="Caler E."/>
            <person name="Hannick L.I."/>
            <person name="Bidwell S."/>
            <person name="Joardar V."/>
            <person name="Thiagarajan M."/>
            <person name="Amedeo P."/>
            <person name="Galinsky K.J."/>
            <person name="Schobel S."/>
            <person name="Inman J."/>
            <person name="Hostetler J."/>
            <person name="Miller J."/>
            <person name="Hammond M."/>
            <person name="Megy K."/>
            <person name="Lawson D."/>
            <person name="Kodira C."/>
            <person name="Sutton G."/>
            <person name="Meyer J."/>
            <person name="Hill C.A."/>
            <person name="Birren B."/>
            <person name="Nene V."/>
            <person name="Collins F."/>
            <person name="Alarcon-Chaidez F."/>
            <person name="Wikel S."/>
            <person name="Strausberg R."/>
        </authorList>
    </citation>
    <scope>NUCLEOTIDE SEQUENCE [LARGE SCALE GENOMIC DNA]</scope>
    <source>
        <strain evidence="4">Wikel</strain>
        <strain evidence="2">Wikel colony</strain>
    </source>
</reference>
<dbReference type="InParanoid" id="B7PBH5"/>
<dbReference type="EnsemblMetazoa" id="ISCW001932-RA">
    <property type="protein sequence ID" value="ISCW001932-PA"/>
    <property type="gene ID" value="ISCW001932"/>
</dbReference>
<gene>
    <name evidence="2" type="ORF">IscW_ISCW001932</name>
</gene>
<reference evidence="3" key="2">
    <citation type="submission" date="2020-05" db="UniProtKB">
        <authorList>
            <consortium name="EnsemblMetazoa"/>
        </authorList>
    </citation>
    <scope>IDENTIFICATION</scope>
    <source>
        <strain evidence="3">wikel</strain>
    </source>
</reference>
<feature type="non-terminal residue" evidence="2">
    <location>
        <position position="80"/>
    </location>
</feature>
<dbReference type="HOGENOM" id="CLU_2596924_0_0_1"/>
<name>B7PBH5_IXOSC</name>
<dbReference type="PaxDb" id="6945-B7PBH5"/>
<evidence type="ECO:0000256" key="1">
    <source>
        <dbReference type="SAM" id="MobiDB-lite"/>
    </source>
</evidence>
<feature type="region of interest" description="Disordered" evidence="1">
    <location>
        <begin position="59"/>
        <end position="80"/>
    </location>
</feature>
<sequence>DAAGPSVSCKTSSTCATSSLSSLTSNSLAVTSGCSPESCDASLASSGAVAPWKQAALNRHRRPKARLRGPRSLEPWLWPR</sequence>
<feature type="non-terminal residue" evidence="2">
    <location>
        <position position="1"/>
    </location>
</feature>
<proteinExistence type="predicted"/>